<organism evidence="1 2">
    <name type="scientific">Leptospira mayottensis 200901122</name>
    <dbReference type="NCBI Taxonomy" id="1193010"/>
    <lineage>
        <taxon>Bacteria</taxon>
        <taxon>Pseudomonadati</taxon>
        <taxon>Spirochaetota</taxon>
        <taxon>Spirochaetia</taxon>
        <taxon>Leptospirales</taxon>
        <taxon>Leptospiraceae</taxon>
        <taxon>Leptospira</taxon>
    </lineage>
</organism>
<evidence type="ECO:0000313" key="1">
    <source>
        <dbReference type="EMBL" id="EKR99765.1"/>
    </source>
</evidence>
<evidence type="ECO:0000313" key="2">
    <source>
        <dbReference type="Proteomes" id="UP000001343"/>
    </source>
</evidence>
<dbReference type="AlphaFoldDB" id="A0AA87SX34"/>
<comment type="caution">
    <text evidence="1">The sequence shown here is derived from an EMBL/GenBank/DDBJ whole genome shotgun (WGS) entry which is preliminary data.</text>
</comment>
<dbReference type="Proteomes" id="UP000001343">
    <property type="component" value="Unassembled WGS sequence"/>
</dbReference>
<proteinExistence type="predicted"/>
<accession>A0AA87SX34</accession>
<reference evidence="1 2" key="1">
    <citation type="journal article" date="2014" name="Int. J. Syst. Evol. Microbiol.">
        <title>Leptospira mayottensis sp. nov., a pathogenic species of the genus Leptospira isolated from humans.</title>
        <authorList>
            <person name="Bourhy P."/>
            <person name="Collet L."/>
            <person name="Brisse S."/>
            <person name="Picardeau M."/>
        </authorList>
    </citation>
    <scope>NUCLEOTIDE SEQUENCE [LARGE SCALE GENOMIC DNA]</scope>
    <source>
        <strain evidence="1 2">200901122</strain>
    </source>
</reference>
<sequence>MNLKKLLLITGNKVNSFQNFSSFRFPITQKLFESNSGLFFNS</sequence>
<gene>
    <name evidence="1" type="ORF">LEP1GSC125_0174</name>
</gene>
<dbReference type="EMBL" id="AKWM02000044">
    <property type="protein sequence ID" value="EKR99765.1"/>
    <property type="molecule type" value="Genomic_DNA"/>
</dbReference>
<name>A0AA87SX34_9LEPT</name>
<protein>
    <submittedName>
        <fullName evidence="1">Uncharacterized protein</fullName>
    </submittedName>
</protein>